<reference evidence="2 3" key="1">
    <citation type="journal article" date="2013" name="ISME J.">
        <title>A metabolic model for members of the genus Tetrasphaera involved in enhanced biological phosphorus removal.</title>
        <authorList>
            <person name="Kristiansen R."/>
            <person name="Nguyen H.T.T."/>
            <person name="Saunders A.M."/>
            <person name="Nielsen J.L."/>
            <person name="Wimmer R."/>
            <person name="Le V.Q."/>
            <person name="McIlroy S.J."/>
            <person name="Petrovski S."/>
            <person name="Seviour R.J."/>
            <person name="Calteau A."/>
            <person name="Nielsen K.L."/>
            <person name="Nielsen P.H."/>
        </authorList>
    </citation>
    <scope>NUCLEOTIDE SEQUENCE [LARGE SCALE GENOMIC DNA]</scope>
    <source>
        <strain evidence="2 3">T1-X7</strain>
    </source>
</reference>
<dbReference type="EMBL" id="CAJB01000342">
    <property type="protein sequence ID" value="CCH79201.1"/>
    <property type="molecule type" value="Genomic_DNA"/>
</dbReference>
<gene>
    <name evidence="2" type="ORF">BN12_4060011</name>
</gene>
<dbReference type="InterPro" id="IPR025161">
    <property type="entry name" value="IS402-like_dom"/>
</dbReference>
<feature type="domain" description="Insertion element IS402-like" evidence="1">
    <location>
        <begin position="6"/>
        <end position="62"/>
    </location>
</feature>
<keyword evidence="3" id="KW-1185">Reference proteome</keyword>
<comment type="caution">
    <text evidence="2">The sequence shown here is derived from an EMBL/GenBank/DDBJ whole genome shotgun (WGS) entry which is preliminary data.</text>
</comment>
<accession>A0A077M041</accession>
<dbReference type="PANTHER" id="PTHR30007">
    <property type="entry name" value="PHP DOMAIN PROTEIN"/>
    <property type="match status" value="1"/>
</dbReference>
<dbReference type="OrthoDB" id="4546548at2"/>
<dbReference type="PANTHER" id="PTHR30007:SF0">
    <property type="entry name" value="TRANSPOSASE"/>
    <property type="match status" value="1"/>
</dbReference>
<evidence type="ECO:0000313" key="2">
    <source>
        <dbReference type="EMBL" id="CCH79201.1"/>
    </source>
</evidence>
<organism evidence="2 3">
    <name type="scientific">Nostocoides japonicum T1-X7</name>
    <dbReference type="NCBI Taxonomy" id="1194083"/>
    <lineage>
        <taxon>Bacteria</taxon>
        <taxon>Bacillati</taxon>
        <taxon>Actinomycetota</taxon>
        <taxon>Actinomycetes</taxon>
        <taxon>Micrococcales</taxon>
        <taxon>Intrasporangiaceae</taxon>
        <taxon>Nostocoides</taxon>
    </lineage>
</organism>
<dbReference type="RefSeq" id="WP_053080177.1">
    <property type="nucleotide sequence ID" value="NZ_HF570958.1"/>
</dbReference>
<proteinExistence type="predicted"/>
<dbReference type="Proteomes" id="UP000035721">
    <property type="component" value="Unassembled WGS sequence"/>
</dbReference>
<evidence type="ECO:0000259" key="1">
    <source>
        <dbReference type="Pfam" id="PF13340"/>
    </source>
</evidence>
<protein>
    <submittedName>
        <fullName evidence="2">Transposase</fullName>
    </submittedName>
</protein>
<evidence type="ECO:0000313" key="3">
    <source>
        <dbReference type="Proteomes" id="UP000035721"/>
    </source>
</evidence>
<dbReference type="AlphaFoldDB" id="A0A077M041"/>
<name>A0A077M041_9MICO</name>
<dbReference type="Pfam" id="PF13340">
    <property type="entry name" value="DUF4096"/>
    <property type="match status" value="1"/>
</dbReference>
<dbReference type="STRING" id="1194083.BN12_4060011"/>
<sequence length="75" mass="8777">MVAVKSGGRPAKHPRRRVVEAILYVNRTGRSWRQLPHDLPPWDTVYWYIQRWAADGTTDRIHDALRDAGPRCRRA</sequence>